<dbReference type="CDD" id="cd02576">
    <property type="entry name" value="PseudoU_synth_ScPUS7"/>
    <property type="match status" value="1"/>
</dbReference>
<dbReference type="InterPro" id="IPR001656">
    <property type="entry name" value="PsdUridine_synth_TruD"/>
</dbReference>
<dbReference type="GO" id="GO:0009982">
    <property type="term" value="F:pseudouridine synthase activity"/>
    <property type="evidence" value="ECO:0007669"/>
    <property type="project" value="InterPro"/>
</dbReference>
<name>A0A336ML56_CULSO</name>
<dbReference type="InterPro" id="IPR042214">
    <property type="entry name" value="TruD_catalytic"/>
</dbReference>
<dbReference type="SUPFAM" id="SSF55120">
    <property type="entry name" value="Pseudouridine synthase"/>
    <property type="match status" value="1"/>
</dbReference>
<dbReference type="PIRSF" id="PIRSF037016">
    <property type="entry name" value="Pseudouridin_synth_euk_prd"/>
    <property type="match status" value="1"/>
</dbReference>
<feature type="domain" description="TRUD" evidence="5">
    <location>
        <begin position="371"/>
        <end position="615"/>
    </location>
</feature>
<protein>
    <submittedName>
        <fullName evidence="6">CSON003370 protein</fullName>
    </submittedName>
</protein>
<dbReference type="GO" id="GO:0001522">
    <property type="term" value="P:pseudouridine synthesis"/>
    <property type="evidence" value="ECO:0007669"/>
    <property type="project" value="InterPro"/>
</dbReference>
<evidence type="ECO:0000256" key="2">
    <source>
        <dbReference type="ARBA" id="ARBA00022694"/>
    </source>
</evidence>
<dbReference type="PANTHER" id="PTHR13326:SF31">
    <property type="entry name" value="PSEUDOURIDYLATE SYNTHASE 7 HOMOLOG"/>
    <property type="match status" value="1"/>
</dbReference>
<sequence length="705" mass="81111">MFVYKQIPFSLHSGTKISHLDRNLSMFTFSMSTIARVLKIKFLYEKLIRSKLSFITENMGRNKFNNHKRKLEKKFDPTNDKKKTQGYKFQDNIKGDEDYFGTIETLKETDVGIGSYTTSLENRFECTFKERFSDFHVNEIDLDGNEVRLTDLTVPQESKPVEIELKDCPLIADGLVTLEQLNEIKEIVAGDDMQRKVSIPVTALDKEKRGLIHMNLKKVFGHDIVGGTKSEGDEKFIEVRKFNAKSRDRKDWTWPEEYVSFVMYKENVDTVQAVNALAGKSGIKPNSFTYAGTKDKRAKTSQRVSVRKVDPNRLAGAAKHCHNIHIGNFEFKKETLKLGQLRGNRFRILLRNVTADDAIISKTLDEFEQNGFINYFGMQRFGNFASVPTYEIGKALLKQQWKLACELIMKPRAGDPNDIREMREHWWKTRDSKAARKMLRYSCTLVEARLLEGFTKNGESDYLGALTNIPRNMRLLYAHSYQSLIWNKVVTRRVQEMGLKLCPGDLIYTESNTDPVEILPENDDQDDENNLDTPVEESHFKKMVRPLTASDISSGKFTIFDIVAPLPGHDVTYPSNAMSEWYTELLAQDNLTSEALKQKRKIYSLTGSYRKLFIKPQNFSYKIQKYEKPTENLILSDLEVLRNEQLHEIPESAGFKAVILDFTLPSSCYATMALREIIKSNVDAIQEEEIELEPDTKKMKVDIAV</sequence>
<dbReference type="OMA" id="WINYFGH"/>
<organism evidence="6">
    <name type="scientific">Culicoides sonorensis</name>
    <name type="common">Biting midge</name>
    <dbReference type="NCBI Taxonomy" id="179676"/>
    <lineage>
        <taxon>Eukaryota</taxon>
        <taxon>Metazoa</taxon>
        <taxon>Ecdysozoa</taxon>
        <taxon>Arthropoda</taxon>
        <taxon>Hexapoda</taxon>
        <taxon>Insecta</taxon>
        <taxon>Pterygota</taxon>
        <taxon>Neoptera</taxon>
        <taxon>Endopterygota</taxon>
        <taxon>Diptera</taxon>
        <taxon>Nematocera</taxon>
        <taxon>Chironomoidea</taxon>
        <taxon>Ceratopogonidae</taxon>
        <taxon>Ceratopogoninae</taxon>
        <taxon>Culicoides</taxon>
        <taxon>Monoculicoides</taxon>
    </lineage>
</organism>
<dbReference type="GO" id="GO:0005634">
    <property type="term" value="C:nucleus"/>
    <property type="evidence" value="ECO:0007669"/>
    <property type="project" value="TreeGrafter"/>
</dbReference>
<dbReference type="NCBIfam" id="TIGR00094">
    <property type="entry name" value="tRNA_TruD_broad"/>
    <property type="match status" value="1"/>
</dbReference>
<dbReference type="AlphaFoldDB" id="A0A336ML56"/>
<dbReference type="PANTHER" id="PTHR13326">
    <property type="entry name" value="TRNA PSEUDOURIDINE SYNTHASE D"/>
    <property type="match status" value="1"/>
</dbReference>
<evidence type="ECO:0000313" key="6">
    <source>
        <dbReference type="EMBL" id="SSX31142.1"/>
    </source>
</evidence>
<dbReference type="EMBL" id="UFQT01001604">
    <property type="protein sequence ID" value="SSX31142.1"/>
    <property type="molecule type" value="Genomic_DNA"/>
</dbReference>
<evidence type="ECO:0000259" key="5">
    <source>
        <dbReference type="PROSITE" id="PS50984"/>
    </source>
</evidence>
<dbReference type="InterPro" id="IPR011760">
    <property type="entry name" value="PsdUridine_synth_TruD_insert"/>
</dbReference>
<gene>
    <name evidence="6" type="primary">CSON003370</name>
</gene>
<evidence type="ECO:0000256" key="3">
    <source>
        <dbReference type="ARBA" id="ARBA00023235"/>
    </source>
</evidence>
<evidence type="ECO:0000256" key="1">
    <source>
        <dbReference type="ARBA" id="ARBA00007953"/>
    </source>
</evidence>
<keyword evidence="3" id="KW-0413">Isomerase</keyword>
<dbReference type="GO" id="GO:0008033">
    <property type="term" value="P:tRNA processing"/>
    <property type="evidence" value="ECO:0007669"/>
    <property type="project" value="UniProtKB-KW"/>
</dbReference>
<dbReference type="InterPro" id="IPR020103">
    <property type="entry name" value="PsdUridine_synth_cat_dom_sf"/>
</dbReference>
<reference evidence="6" key="1">
    <citation type="submission" date="2018-07" db="EMBL/GenBank/DDBJ databases">
        <authorList>
            <person name="Quirk P.G."/>
            <person name="Krulwich T.A."/>
        </authorList>
    </citation>
    <scope>NUCLEOTIDE SEQUENCE</scope>
</reference>
<dbReference type="VEuPathDB" id="VectorBase:CSON003370"/>
<dbReference type="Pfam" id="PF01142">
    <property type="entry name" value="TruD"/>
    <property type="match status" value="1"/>
</dbReference>
<keyword evidence="2" id="KW-0819">tRNA processing</keyword>
<dbReference type="Gene3D" id="3.30.2350.20">
    <property type="entry name" value="TruD, catalytic domain"/>
    <property type="match status" value="2"/>
</dbReference>
<dbReference type="PROSITE" id="PS50984">
    <property type="entry name" value="TRUD"/>
    <property type="match status" value="1"/>
</dbReference>
<accession>A0A336ML56</accession>
<dbReference type="GO" id="GO:0003723">
    <property type="term" value="F:RNA binding"/>
    <property type="evidence" value="ECO:0007669"/>
    <property type="project" value="InterPro"/>
</dbReference>
<comment type="catalytic activity">
    <reaction evidence="4">
        <text>a uridine in tRNA = a pseudouridine in tRNA</text>
        <dbReference type="Rhea" id="RHEA:54572"/>
        <dbReference type="Rhea" id="RHEA-COMP:13339"/>
        <dbReference type="Rhea" id="RHEA-COMP:13934"/>
        <dbReference type="ChEBI" id="CHEBI:65314"/>
        <dbReference type="ChEBI" id="CHEBI:65315"/>
    </reaction>
</comment>
<evidence type="ECO:0000256" key="4">
    <source>
        <dbReference type="ARBA" id="ARBA00036943"/>
    </source>
</evidence>
<comment type="similarity">
    <text evidence="1">Belongs to the pseudouridine synthase TruD family.</text>
</comment>
<proteinExistence type="inferred from homology"/>